<proteinExistence type="predicted"/>
<reference evidence="1" key="1">
    <citation type="submission" date="2020-08" db="EMBL/GenBank/DDBJ databases">
        <title>Multicomponent nature underlies the extraordinary mechanical properties of spider dragline silk.</title>
        <authorList>
            <person name="Kono N."/>
            <person name="Nakamura H."/>
            <person name="Mori M."/>
            <person name="Yoshida Y."/>
            <person name="Ohtoshi R."/>
            <person name="Malay A.D."/>
            <person name="Moran D.A.P."/>
            <person name="Tomita M."/>
            <person name="Numata K."/>
            <person name="Arakawa K."/>
        </authorList>
    </citation>
    <scope>NUCLEOTIDE SEQUENCE</scope>
</reference>
<dbReference type="AlphaFoldDB" id="A0A8X6T477"/>
<evidence type="ECO:0000313" key="2">
    <source>
        <dbReference type="Proteomes" id="UP000887013"/>
    </source>
</evidence>
<organism evidence="1 2">
    <name type="scientific">Nephila pilipes</name>
    <name type="common">Giant wood spider</name>
    <name type="synonym">Nephila maculata</name>
    <dbReference type="NCBI Taxonomy" id="299642"/>
    <lineage>
        <taxon>Eukaryota</taxon>
        <taxon>Metazoa</taxon>
        <taxon>Ecdysozoa</taxon>
        <taxon>Arthropoda</taxon>
        <taxon>Chelicerata</taxon>
        <taxon>Arachnida</taxon>
        <taxon>Araneae</taxon>
        <taxon>Araneomorphae</taxon>
        <taxon>Entelegynae</taxon>
        <taxon>Araneoidea</taxon>
        <taxon>Nephilidae</taxon>
        <taxon>Nephila</taxon>
    </lineage>
</organism>
<protein>
    <submittedName>
        <fullName evidence="1">Uncharacterized protein</fullName>
    </submittedName>
</protein>
<keyword evidence="2" id="KW-1185">Reference proteome</keyword>
<accession>A0A8X6T477</accession>
<name>A0A8X6T477_NEPPI</name>
<feature type="non-terminal residue" evidence="1">
    <location>
        <position position="30"/>
    </location>
</feature>
<comment type="caution">
    <text evidence="1">The sequence shown here is derived from an EMBL/GenBank/DDBJ whole genome shotgun (WGS) entry which is preliminary data.</text>
</comment>
<gene>
    <name evidence="1" type="ORF">NPIL_485201</name>
</gene>
<dbReference type="Proteomes" id="UP000887013">
    <property type="component" value="Unassembled WGS sequence"/>
</dbReference>
<evidence type="ECO:0000313" key="1">
    <source>
        <dbReference type="EMBL" id="GFS72540.1"/>
    </source>
</evidence>
<dbReference type="EMBL" id="BMAW01095915">
    <property type="protein sequence ID" value="GFS72540.1"/>
    <property type="molecule type" value="Genomic_DNA"/>
</dbReference>
<sequence length="30" mass="3439">MDLYVEFCVLNVEQYFASGFGMTLTIGMCR</sequence>